<dbReference type="SMART" id="SM00355">
    <property type="entry name" value="ZnF_C2H2"/>
    <property type="match status" value="4"/>
</dbReference>
<proteinExistence type="predicted"/>
<organism evidence="3 4">
    <name type="scientific">Penicillium oxalicum (strain 114-2 / CGMCC 5302)</name>
    <name type="common">Penicillium decumbens</name>
    <dbReference type="NCBI Taxonomy" id="933388"/>
    <lineage>
        <taxon>Eukaryota</taxon>
        <taxon>Fungi</taxon>
        <taxon>Dikarya</taxon>
        <taxon>Ascomycota</taxon>
        <taxon>Pezizomycotina</taxon>
        <taxon>Eurotiomycetes</taxon>
        <taxon>Eurotiomycetidae</taxon>
        <taxon>Eurotiales</taxon>
        <taxon>Aspergillaceae</taxon>
        <taxon>Penicillium</taxon>
    </lineage>
</organism>
<feature type="region of interest" description="Disordered" evidence="1">
    <location>
        <begin position="396"/>
        <end position="424"/>
    </location>
</feature>
<feature type="compositionally biased region" description="Polar residues" evidence="1">
    <location>
        <begin position="409"/>
        <end position="424"/>
    </location>
</feature>
<dbReference type="OrthoDB" id="6077919at2759"/>
<feature type="domain" description="C2H2-type" evidence="2">
    <location>
        <begin position="305"/>
        <end position="326"/>
    </location>
</feature>
<evidence type="ECO:0000256" key="1">
    <source>
        <dbReference type="SAM" id="MobiDB-lite"/>
    </source>
</evidence>
<feature type="domain" description="C2H2-type" evidence="2">
    <location>
        <begin position="332"/>
        <end position="359"/>
    </location>
</feature>
<feature type="domain" description="C2H2-type" evidence="2">
    <location>
        <begin position="424"/>
        <end position="444"/>
    </location>
</feature>
<reference evidence="3 4" key="1">
    <citation type="journal article" date="2013" name="PLoS ONE">
        <title>Genomic and secretomic analyses reveal unique features of the lignocellulolytic enzyme system of Penicillium decumbens.</title>
        <authorList>
            <person name="Liu G."/>
            <person name="Zhang L."/>
            <person name="Wei X."/>
            <person name="Zou G."/>
            <person name="Qin Y."/>
            <person name="Ma L."/>
            <person name="Li J."/>
            <person name="Zheng H."/>
            <person name="Wang S."/>
            <person name="Wang C."/>
            <person name="Xun L."/>
            <person name="Zhao G.-P."/>
            <person name="Zhou Z."/>
            <person name="Qu Y."/>
        </authorList>
    </citation>
    <scope>NUCLEOTIDE SEQUENCE [LARGE SCALE GENOMIC DNA]</scope>
    <source>
        <strain evidence="4">114-2 / CGMCC 5302</strain>
    </source>
</reference>
<dbReference type="eggNOG" id="ENOG502QXVT">
    <property type="taxonomic scope" value="Eukaryota"/>
</dbReference>
<gene>
    <name evidence="3" type="ORF">PDE_06517</name>
</gene>
<dbReference type="SUPFAM" id="SSF57667">
    <property type="entry name" value="beta-beta-alpha zinc fingers"/>
    <property type="match status" value="1"/>
</dbReference>
<feature type="domain" description="C2H2-type" evidence="2">
    <location>
        <begin position="364"/>
        <end position="394"/>
    </location>
</feature>
<protein>
    <recommendedName>
        <fullName evidence="2">C2H2-type domain-containing protein</fullName>
    </recommendedName>
</protein>
<keyword evidence="4" id="KW-1185">Reference proteome</keyword>
<feature type="compositionally biased region" description="Polar residues" evidence="1">
    <location>
        <begin position="508"/>
        <end position="529"/>
    </location>
</feature>
<evidence type="ECO:0000313" key="3">
    <source>
        <dbReference type="EMBL" id="EPS31562.1"/>
    </source>
</evidence>
<dbReference type="Proteomes" id="UP000019376">
    <property type="component" value="Unassembled WGS sequence"/>
</dbReference>
<feature type="compositionally biased region" description="Low complexity" evidence="1">
    <location>
        <begin position="277"/>
        <end position="290"/>
    </location>
</feature>
<evidence type="ECO:0000259" key="2">
    <source>
        <dbReference type="SMART" id="SM00355"/>
    </source>
</evidence>
<evidence type="ECO:0000313" key="4">
    <source>
        <dbReference type="Proteomes" id="UP000019376"/>
    </source>
</evidence>
<dbReference type="InterPro" id="IPR036236">
    <property type="entry name" value="Znf_C2H2_sf"/>
</dbReference>
<feature type="compositionally biased region" description="Polar residues" evidence="1">
    <location>
        <begin position="539"/>
        <end position="549"/>
    </location>
</feature>
<dbReference type="PhylomeDB" id="S8B9T3"/>
<dbReference type="HOGENOM" id="CLU_017895_1_1_1"/>
<dbReference type="EMBL" id="KB644413">
    <property type="protein sequence ID" value="EPS31562.1"/>
    <property type="molecule type" value="Genomic_DNA"/>
</dbReference>
<dbReference type="STRING" id="933388.S8B9T3"/>
<accession>S8B9T3</accession>
<dbReference type="Gene3D" id="3.30.160.60">
    <property type="entry name" value="Classic Zinc Finger"/>
    <property type="match status" value="1"/>
</dbReference>
<dbReference type="InterPro" id="IPR013087">
    <property type="entry name" value="Znf_C2H2_type"/>
</dbReference>
<feature type="region of interest" description="Disordered" evidence="1">
    <location>
        <begin position="476"/>
        <end position="573"/>
    </location>
</feature>
<name>S8B9T3_PENO1</name>
<dbReference type="AlphaFoldDB" id="S8B9T3"/>
<feature type="compositionally biased region" description="Basic and acidic residues" evidence="1">
    <location>
        <begin position="493"/>
        <end position="507"/>
    </location>
</feature>
<sequence length="683" mass="75279">MSAQPSSSDFVLFPPVGSFPSSASRSKMMAMETGKRNKTPEFQFTQEMDPTMVDVFSHATEMPSHPNTHLHHGFSQAPSYLETHSRFMEAHFTHNSNLLSMPTTPPLVAMANPTDYPIPTGSAASGPSIASAPSSALSSPYPGQMHMVQDQWMNTNHGLGIPALVMHDYFAQDYSHMGGSLDMEGFFSEKQSDPFIDPSLIQPVQPVASGPGFPPTIAYPDQGVYDYSVPPMEYMPLSSAASPISYSDHLEPPQTSPLMVSGPAHSQPSPAFHRRPSVSSVQSPRSQRSPALSSIEGDEEVHRKGRCPHPDCGRVFRDLKAHMLTHQPERPEKCPIATCEYHIKGFARKYDKNRHTLTHYKGTMVCGFCPGSGSPAEKSFNRADVFKRHLTSVHGVEQTPPNCRKRTPSRSTQSGTSCGSDATGKCSTCSATFNNAQDFYEHLDDCVLRVVQQEEPSEAINQQRLAEVAADEEVHRTMEKHHLRRDGSGSVEPRGENDALDDEHSHDSTSWQSGPGTIKSTKHGNSSSRAILGSGNVVAKSTANTSSKNGPPRAVINRRRNNRGNYPASWGCPSSSMKTKKRVLCVFDGQRRLWKDEMMLNHEFEVRLRLPDTAWDGTYRDAYVTDLDVETMKRAEGVLSANEEERGPWMHSPDSHLIGQPAMLLPELGPSQDDEISLHDLMA</sequence>
<feature type="region of interest" description="Disordered" evidence="1">
    <location>
        <begin position="245"/>
        <end position="307"/>
    </location>
</feature>